<accession>A0A9J6G9V3</accession>
<protein>
    <submittedName>
        <fullName evidence="1">Uncharacterized protein</fullName>
    </submittedName>
</protein>
<gene>
    <name evidence="1" type="ORF">HPB48_011539</name>
</gene>
<dbReference type="Proteomes" id="UP000821853">
    <property type="component" value="Chromosome 3"/>
</dbReference>
<comment type="caution">
    <text evidence="1">The sequence shown here is derived from an EMBL/GenBank/DDBJ whole genome shotgun (WGS) entry which is preliminary data.</text>
</comment>
<organism evidence="1 2">
    <name type="scientific">Haemaphysalis longicornis</name>
    <name type="common">Bush tick</name>
    <dbReference type="NCBI Taxonomy" id="44386"/>
    <lineage>
        <taxon>Eukaryota</taxon>
        <taxon>Metazoa</taxon>
        <taxon>Ecdysozoa</taxon>
        <taxon>Arthropoda</taxon>
        <taxon>Chelicerata</taxon>
        <taxon>Arachnida</taxon>
        <taxon>Acari</taxon>
        <taxon>Parasitiformes</taxon>
        <taxon>Ixodida</taxon>
        <taxon>Ixodoidea</taxon>
        <taxon>Ixodidae</taxon>
        <taxon>Haemaphysalinae</taxon>
        <taxon>Haemaphysalis</taxon>
    </lineage>
</organism>
<dbReference type="AlphaFoldDB" id="A0A9J6G9V3"/>
<sequence length="91" mass="10257">MQFQLHTEGTELAERKRVYRAASHLHHRPIYDVKYIIHSSPNLKQGLQYASKTQHLEPSVLDTKHAVTACSLGPFSSRPTSVSGEKIDNSE</sequence>
<proteinExistence type="predicted"/>
<evidence type="ECO:0000313" key="2">
    <source>
        <dbReference type="Proteomes" id="UP000821853"/>
    </source>
</evidence>
<reference evidence="1 2" key="1">
    <citation type="journal article" date="2020" name="Cell">
        <title>Large-Scale Comparative Analyses of Tick Genomes Elucidate Their Genetic Diversity and Vector Capacities.</title>
        <authorList>
            <consortium name="Tick Genome and Microbiome Consortium (TIGMIC)"/>
            <person name="Jia N."/>
            <person name="Wang J."/>
            <person name="Shi W."/>
            <person name="Du L."/>
            <person name="Sun Y."/>
            <person name="Zhan W."/>
            <person name="Jiang J.F."/>
            <person name="Wang Q."/>
            <person name="Zhang B."/>
            <person name="Ji P."/>
            <person name="Bell-Sakyi L."/>
            <person name="Cui X.M."/>
            <person name="Yuan T.T."/>
            <person name="Jiang B.G."/>
            <person name="Yang W.F."/>
            <person name="Lam T.T."/>
            <person name="Chang Q.C."/>
            <person name="Ding S.J."/>
            <person name="Wang X.J."/>
            <person name="Zhu J.G."/>
            <person name="Ruan X.D."/>
            <person name="Zhao L."/>
            <person name="Wei J.T."/>
            <person name="Ye R.Z."/>
            <person name="Que T.C."/>
            <person name="Du C.H."/>
            <person name="Zhou Y.H."/>
            <person name="Cheng J.X."/>
            <person name="Dai P.F."/>
            <person name="Guo W.B."/>
            <person name="Han X.H."/>
            <person name="Huang E.J."/>
            <person name="Li L.F."/>
            <person name="Wei W."/>
            <person name="Gao Y.C."/>
            <person name="Liu J.Z."/>
            <person name="Shao H.Z."/>
            <person name="Wang X."/>
            <person name="Wang C.C."/>
            <person name="Yang T.C."/>
            <person name="Huo Q.B."/>
            <person name="Li W."/>
            <person name="Chen H.Y."/>
            <person name="Chen S.E."/>
            <person name="Zhou L.G."/>
            <person name="Ni X.B."/>
            <person name="Tian J.H."/>
            <person name="Sheng Y."/>
            <person name="Liu T."/>
            <person name="Pan Y.S."/>
            <person name="Xia L.Y."/>
            <person name="Li J."/>
            <person name="Zhao F."/>
            <person name="Cao W.C."/>
        </authorList>
    </citation>
    <scope>NUCLEOTIDE SEQUENCE [LARGE SCALE GENOMIC DNA]</scope>
    <source>
        <strain evidence="1">HaeL-2018</strain>
    </source>
</reference>
<dbReference type="EMBL" id="JABSTR010000005">
    <property type="protein sequence ID" value="KAH9371256.1"/>
    <property type="molecule type" value="Genomic_DNA"/>
</dbReference>
<evidence type="ECO:0000313" key="1">
    <source>
        <dbReference type="EMBL" id="KAH9371256.1"/>
    </source>
</evidence>
<keyword evidence="2" id="KW-1185">Reference proteome</keyword>
<dbReference type="VEuPathDB" id="VectorBase:HLOH_060309"/>
<name>A0A9J6G9V3_HAELO</name>